<dbReference type="EMBL" id="KB467865">
    <property type="protein sequence ID" value="PCH35992.1"/>
    <property type="molecule type" value="Genomic_DNA"/>
</dbReference>
<dbReference type="OMA" id="KSGNDWG"/>
<protein>
    <submittedName>
        <fullName evidence="1">Uncharacterized protein</fullName>
    </submittedName>
</protein>
<gene>
    <name evidence="1" type="ORF">WOLCODRAFT_134036</name>
</gene>
<sequence>MSNLIRSARSGDDWTENDLEAYNIQIQLQDAATFFGDRNMPPPTVDQEILTTQEAEDMLSDRNAELIHLLNLAMKPASIGESAADDFAVELLKQLGYVKRHRVARTRKDFSYLIYVCLLDRLQNDILLVIQEDKRFQPDDPRDPRPQLIAKAIAAFDYNNRLRVMCSIATHLLVGTMPTFYKIPVTANLMRDVRHGTYPSEPTIVFAHVPDLPRPHRRYSDGMKPLDNRQAILRCYEAFKCIVGI</sequence>
<dbReference type="Proteomes" id="UP000218811">
    <property type="component" value="Unassembled WGS sequence"/>
</dbReference>
<dbReference type="OrthoDB" id="3253976at2759"/>
<dbReference type="AlphaFoldDB" id="A0A2H3J174"/>
<name>A0A2H3J174_WOLCO</name>
<accession>A0A2H3J174</accession>
<evidence type="ECO:0000313" key="1">
    <source>
        <dbReference type="EMBL" id="PCH35992.1"/>
    </source>
</evidence>
<reference evidence="1 2" key="1">
    <citation type="journal article" date="2012" name="Science">
        <title>The Paleozoic origin of enzymatic lignin decomposition reconstructed from 31 fungal genomes.</title>
        <authorList>
            <person name="Floudas D."/>
            <person name="Binder M."/>
            <person name="Riley R."/>
            <person name="Barry K."/>
            <person name="Blanchette R.A."/>
            <person name="Henrissat B."/>
            <person name="Martinez A.T."/>
            <person name="Otillar R."/>
            <person name="Spatafora J.W."/>
            <person name="Yadav J.S."/>
            <person name="Aerts A."/>
            <person name="Benoit I."/>
            <person name="Boyd A."/>
            <person name="Carlson A."/>
            <person name="Copeland A."/>
            <person name="Coutinho P.M."/>
            <person name="de Vries R.P."/>
            <person name="Ferreira P."/>
            <person name="Findley K."/>
            <person name="Foster B."/>
            <person name="Gaskell J."/>
            <person name="Glotzer D."/>
            <person name="Gorecki P."/>
            <person name="Heitman J."/>
            <person name="Hesse C."/>
            <person name="Hori C."/>
            <person name="Igarashi K."/>
            <person name="Jurgens J.A."/>
            <person name="Kallen N."/>
            <person name="Kersten P."/>
            <person name="Kohler A."/>
            <person name="Kuees U."/>
            <person name="Kumar T.K.A."/>
            <person name="Kuo A."/>
            <person name="LaButti K."/>
            <person name="Larrondo L.F."/>
            <person name="Lindquist E."/>
            <person name="Ling A."/>
            <person name="Lombard V."/>
            <person name="Lucas S."/>
            <person name="Lundell T."/>
            <person name="Martin R."/>
            <person name="McLaughlin D.J."/>
            <person name="Morgenstern I."/>
            <person name="Morin E."/>
            <person name="Murat C."/>
            <person name="Nagy L.G."/>
            <person name="Nolan M."/>
            <person name="Ohm R.A."/>
            <person name="Patyshakuliyeva A."/>
            <person name="Rokas A."/>
            <person name="Ruiz-Duenas F.J."/>
            <person name="Sabat G."/>
            <person name="Salamov A."/>
            <person name="Samejima M."/>
            <person name="Schmutz J."/>
            <person name="Slot J.C."/>
            <person name="St John F."/>
            <person name="Stenlid J."/>
            <person name="Sun H."/>
            <person name="Sun S."/>
            <person name="Syed K."/>
            <person name="Tsang A."/>
            <person name="Wiebenga A."/>
            <person name="Young D."/>
            <person name="Pisabarro A."/>
            <person name="Eastwood D.C."/>
            <person name="Martin F."/>
            <person name="Cullen D."/>
            <person name="Grigoriev I.V."/>
            <person name="Hibbett D.S."/>
        </authorList>
    </citation>
    <scope>NUCLEOTIDE SEQUENCE [LARGE SCALE GENOMIC DNA]</scope>
    <source>
        <strain evidence="1 2">MD-104</strain>
    </source>
</reference>
<proteinExistence type="predicted"/>
<evidence type="ECO:0000313" key="2">
    <source>
        <dbReference type="Proteomes" id="UP000218811"/>
    </source>
</evidence>
<organism evidence="1 2">
    <name type="scientific">Wolfiporia cocos (strain MD-104)</name>
    <name type="common">Brown rot fungus</name>
    <dbReference type="NCBI Taxonomy" id="742152"/>
    <lineage>
        <taxon>Eukaryota</taxon>
        <taxon>Fungi</taxon>
        <taxon>Dikarya</taxon>
        <taxon>Basidiomycota</taxon>
        <taxon>Agaricomycotina</taxon>
        <taxon>Agaricomycetes</taxon>
        <taxon>Polyporales</taxon>
        <taxon>Phaeolaceae</taxon>
        <taxon>Wolfiporia</taxon>
    </lineage>
</organism>
<keyword evidence="2" id="KW-1185">Reference proteome</keyword>